<evidence type="ECO:0000313" key="1">
    <source>
        <dbReference type="EMBL" id="ABZ83032.1"/>
    </source>
</evidence>
<organism evidence="1 2">
    <name type="scientific">Heliobacterium modesticaldum (strain ATCC 51547 / Ice1)</name>
    <dbReference type="NCBI Taxonomy" id="498761"/>
    <lineage>
        <taxon>Bacteria</taxon>
        <taxon>Bacillati</taxon>
        <taxon>Bacillota</taxon>
        <taxon>Clostridia</taxon>
        <taxon>Eubacteriales</taxon>
        <taxon>Heliobacteriaceae</taxon>
        <taxon>Heliomicrobium</taxon>
    </lineage>
</organism>
<dbReference type="KEGG" id="hmo:HM1_0415"/>
<dbReference type="AlphaFoldDB" id="B0TF49"/>
<sequence>MADVIYYFANSFPYPSNQFTGQTNAQSVNVNEESRAIAQAIFSKSSPFG</sequence>
<keyword evidence="2" id="KW-1185">Reference proteome</keyword>
<evidence type="ECO:0000313" key="2">
    <source>
        <dbReference type="Proteomes" id="UP000008550"/>
    </source>
</evidence>
<name>B0TF49_HELMI</name>
<protein>
    <submittedName>
        <fullName evidence="1">Uncharacterized protein</fullName>
    </submittedName>
</protein>
<dbReference type="EMBL" id="CP000930">
    <property type="protein sequence ID" value="ABZ83032.1"/>
    <property type="molecule type" value="Genomic_DNA"/>
</dbReference>
<gene>
    <name evidence="1" type="ORF">HM1_0415</name>
</gene>
<proteinExistence type="predicted"/>
<dbReference type="HOGENOM" id="CLU_3136398_0_0_9"/>
<reference evidence="1 2" key="1">
    <citation type="journal article" date="2008" name="J. Bacteriol.">
        <title>The genome of Heliobacterium modesticaldum, a phototrophic representative of the Firmicutes containing the simplest photosynthetic apparatus.</title>
        <authorList>
            <person name="Sattley W.M."/>
            <person name="Madigan M.T."/>
            <person name="Swingley W.D."/>
            <person name="Cheung P.C."/>
            <person name="Clocksin K.M."/>
            <person name="Conrad A.L."/>
            <person name="Dejesa L.C."/>
            <person name="Honchak B.M."/>
            <person name="Jung D.O."/>
            <person name="Karbach L.E."/>
            <person name="Kurdoglu A."/>
            <person name="Lahiri S."/>
            <person name="Mastrian S.D."/>
            <person name="Page L.E."/>
            <person name="Taylor H.L."/>
            <person name="Wang Z.T."/>
            <person name="Raymond J."/>
            <person name="Chen M."/>
            <person name="Blankenship R.E."/>
            <person name="Touchman J.W."/>
        </authorList>
    </citation>
    <scope>NUCLEOTIDE SEQUENCE [LARGE SCALE GENOMIC DNA]</scope>
    <source>
        <strain evidence="2">ATCC 51547 / Ice1</strain>
    </source>
</reference>
<dbReference type="Proteomes" id="UP000008550">
    <property type="component" value="Chromosome"/>
</dbReference>
<accession>B0TF49</accession>